<evidence type="ECO:0000313" key="2">
    <source>
        <dbReference type="Proteomes" id="UP000324222"/>
    </source>
</evidence>
<protein>
    <submittedName>
        <fullName evidence="1">Uncharacterized protein</fullName>
    </submittedName>
</protein>
<name>A0A5B7G675_PORTR</name>
<reference evidence="1 2" key="1">
    <citation type="submission" date="2019-05" db="EMBL/GenBank/DDBJ databases">
        <title>Another draft genome of Portunus trituberculatus and its Hox gene families provides insights of decapod evolution.</title>
        <authorList>
            <person name="Jeong J.-H."/>
            <person name="Song I."/>
            <person name="Kim S."/>
            <person name="Choi T."/>
            <person name="Kim D."/>
            <person name="Ryu S."/>
            <person name="Kim W."/>
        </authorList>
    </citation>
    <scope>NUCLEOTIDE SEQUENCE [LARGE SCALE GENOMIC DNA]</scope>
    <source>
        <tissue evidence="1">Muscle</tissue>
    </source>
</reference>
<dbReference type="AlphaFoldDB" id="A0A5B7G675"/>
<dbReference type="Proteomes" id="UP000324222">
    <property type="component" value="Unassembled WGS sequence"/>
</dbReference>
<evidence type="ECO:0000313" key="1">
    <source>
        <dbReference type="EMBL" id="MPC55431.1"/>
    </source>
</evidence>
<keyword evidence="2" id="KW-1185">Reference proteome</keyword>
<gene>
    <name evidence="1" type="ORF">E2C01_049366</name>
</gene>
<sequence length="79" mass="9015">MGACNTSLQAEVLRHAPTQHCRCHDTKTLPSLNSDSVHYLFFFVTLHCTLTGSSEVTHRLPYSSKGVTVHRNNAWRQRY</sequence>
<dbReference type="EMBL" id="VSRR010013167">
    <property type="protein sequence ID" value="MPC55431.1"/>
    <property type="molecule type" value="Genomic_DNA"/>
</dbReference>
<proteinExistence type="predicted"/>
<comment type="caution">
    <text evidence="1">The sequence shown here is derived from an EMBL/GenBank/DDBJ whole genome shotgun (WGS) entry which is preliminary data.</text>
</comment>
<organism evidence="1 2">
    <name type="scientific">Portunus trituberculatus</name>
    <name type="common">Swimming crab</name>
    <name type="synonym">Neptunus trituberculatus</name>
    <dbReference type="NCBI Taxonomy" id="210409"/>
    <lineage>
        <taxon>Eukaryota</taxon>
        <taxon>Metazoa</taxon>
        <taxon>Ecdysozoa</taxon>
        <taxon>Arthropoda</taxon>
        <taxon>Crustacea</taxon>
        <taxon>Multicrustacea</taxon>
        <taxon>Malacostraca</taxon>
        <taxon>Eumalacostraca</taxon>
        <taxon>Eucarida</taxon>
        <taxon>Decapoda</taxon>
        <taxon>Pleocyemata</taxon>
        <taxon>Brachyura</taxon>
        <taxon>Eubrachyura</taxon>
        <taxon>Portunoidea</taxon>
        <taxon>Portunidae</taxon>
        <taxon>Portuninae</taxon>
        <taxon>Portunus</taxon>
    </lineage>
</organism>
<accession>A0A5B7G675</accession>